<dbReference type="RefSeq" id="WP_182298931.1">
    <property type="nucleotide sequence ID" value="NZ_CP041969.1"/>
</dbReference>
<dbReference type="Proteomes" id="UP000515679">
    <property type="component" value="Chromosome"/>
</dbReference>
<name>A0A7G5C0G9_9BACL</name>
<protein>
    <recommendedName>
        <fullName evidence="3">DUF458 domain-containing protein</fullName>
    </recommendedName>
</protein>
<reference evidence="1 2" key="1">
    <citation type="submission" date="2019-07" db="EMBL/GenBank/DDBJ databases">
        <authorList>
            <person name="Kim J.K."/>
            <person name="Cheong H.-M."/>
            <person name="Choi Y."/>
            <person name="Hwang K.J."/>
            <person name="Lee S."/>
            <person name="Choi C."/>
        </authorList>
    </citation>
    <scope>NUCLEOTIDE SEQUENCE [LARGE SCALE GENOMIC DNA]</scope>
    <source>
        <strain evidence="1 2">KS 22</strain>
    </source>
</reference>
<keyword evidence="2" id="KW-1185">Reference proteome</keyword>
<dbReference type="InterPro" id="IPR007405">
    <property type="entry name" value="Phage_KVP40_Orf299"/>
</dbReference>
<evidence type="ECO:0000313" key="2">
    <source>
        <dbReference type="Proteomes" id="UP000515679"/>
    </source>
</evidence>
<evidence type="ECO:0000313" key="1">
    <source>
        <dbReference type="EMBL" id="QMV42703.1"/>
    </source>
</evidence>
<dbReference type="Pfam" id="PF04308">
    <property type="entry name" value="RNaseH_like"/>
    <property type="match status" value="1"/>
</dbReference>
<organism evidence="1 2">
    <name type="scientific">Cohnella cholangitidis</name>
    <dbReference type="NCBI Taxonomy" id="2598458"/>
    <lineage>
        <taxon>Bacteria</taxon>
        <taxon>Bacillati</taxon>
        <taxon>Bacillota</taxon>
        <taxon>Bacilli</taxon>
        <taxon>Bacillales</taxon>
        <taxon>Paenibacillaceae</taxon>
        <taxon>Cohnella</taxon>
    </lineage>
</organism>
<dbReference type="PANTHER" id="PTHR39961">
    <property type="entry name" value="HYPOTHETICAL CYTOSOLIC PROTEIN"/>
    <property type="match status" value="1"/>
</dbReference>
<sequence length="199" mass="22465">MKRRKYAHIHETHFRNVSENHMTMDDVFDRIRSFMRGNPRARYQLIIGTDAQVHSGHTKFITSVVIYRPGHGAWFCYRQVVIPREILSLQEKLTLETTFSQEIAMGIDNGRRASLEDIILPYVYQGAELQLFIDIDAGADAKRNKTSLFVADMVGRVEAMGLSARIKPEAIGASAVSNRYTKTPYRGFSAVTGTGTSSY</sequence>
<accession>A0A7G5C0G9</accession>
<dbReference type="PANTHER" id="PTHR39961:SF1">
    <property type="entry name" value="DUF458 DOMAIN-CONTAINING PROTEIN"/>
    <property type="match status" value="1"/>
</dbReference>
<dbReference type="AlphaFoldDB" id="A0A7G5C0G9"/>
<dbReference type="EMBL" id="CP041969">
    <property type="protein sequence ID" value="QMV42703.1"/>
    <property type="molecule type" value="Genomic_DNA"/>
</dbReference>
<gene>
    <name evidence="1" type="ORF">FPL14_17065</name>
</gene>
<evidence type="ECO:0008006" key="3">
    <source>
        <dbReference type="Google" id="ProtNLM"/>
    </source>
</evidence>
<proteinExistence type="predicted"/>
<dbReference type="KEGG" id="cchl:FPL14_17065"/>